<dbReference type="STRING" id="655353.SAMN04488056_1167"/>
<gene>
    <name evidence="2" type="ORF">SAMN04488056_1167</name>
</gene>
<dbReference type="EMBL" id="FOVR01000016">
    <property type="protein sequence ID" value="SFO92759.1"/>
    <property type="molecule type" value="Genomic_DNA"/>
</dbReference>
<feature type="region of interest" description="Disordered" evidence="1">
    <location>
        <begin position="1"/>
        <end position="29"/>
    </location>
</feature>
<sequence>MIPLDQEGSGKVGEYDDPRARRPADHCFNQPGRGVLVEGSMADLLLPLAEKASHIDRSIPTSLSPVAKGARDYA</sequence>
<dbReference type="AlphaFoldDB" id="A0A1I5L609"/>
<dbReference type="Proteomes" id="UP000199236">
    <property type="component" value="Unassembled WGS sequence"/>
</dbReference>
<feature type="compositionally biased region" description="Basic and acidic residues" evidence="1">
    <location>
        <begin position="13"/>
        <end position="25"/>
    </location>
</feature>
<accession>A0A1I5L609</accession>
<reference evidence="2 3" key="1">
    <citation type="submission" date="2016-10" db="EMBL/GenBank/DDBJ databases">
        <authorList>
            <person name="de Groot N.N."/>
        </authorList>
    </citation>
    <scope>NUCLEOTIDE SEQUENCE [LARGE SCALE GENOMIC DNA]</scope>
    <source>
        <strain evidence="2 3">CGMCC 1.9157</strain>
    </source>
</reference>
<evidence type="ECO:0000313" key="2">
    <source>
        <dbReference type="EMBL" id="SFO92759.1"/>
    </source>
</evidence>
<evidence type="ECO:0000256" key="1">
    <source>
        <dbReference type="SAM" id="MobiDB-lite"/>
    </source>
</evidence>
<name>A0A1I5L609_9HYPH</name>
<evidence type="ECO:0000313" key="3">
    <source>
        <dbReference type="Proteomes" id="UP000199236"/>
    </source>
</evidence>
<organism evidence="2 3">
    <name type="scientific">Cohaesibacter marisflavi</name>
    <dbReference type="NCBI Taxonomy" id="655353"/>
    <lineage>
        <taxon>Bacteria</taxon>
        <taxon>Pseudomonadati</taxon>
        <taxon>Pseudomonadota</taxon>
        <taxon>Alphaproteobacteria</taxon>
        <taxon>Hyphomicrobiales</taxon>
        <taxon>Cohaesibacteraceae</taxon>
    </lineage>
</organism>
<proteinExistence type="predicted"/>
<keyword evidence="3" id="KW-1185">Reference proteome</keyword>
<protein>
    <submittedName>
        <fullName evidence="2">Uncharacterized protein</fullName>
    </submittedName>
</protein>